<dbReference type="Gene3D" id="1.20.1250.20">
    <property type="entry name" value="MFS general substrate transporter like domains"/>
    <property type="match status" value="1"/>
</dbReference>
<keyword evidence="5 7" id="KW-0472">Membrane</keyword>
<dbReference type="PANTHER" id="PTHR43791">
    <property type="entry name" value="PERMEASE-RELATED"/>
    <property type="match status" value="1"/>
</dbReference>
<evidence type="ECO:0000256" key="7">
    <source>
        <dbReference type="SAM" id="Phobius"/>
    </source>
</evidence>
<name>A0A7R7VZ01_ASPCH</name>
<evidence type="ECO:0000256" key="5">
    <source>
        <dbReference type="ARBA" id="ARBA00023136"/>
    </source>
</evidence>
<keyword evidence="2" id="KW-0813">Transport</keyword>
<dbReference type="KEGG" id="ache:ACHE_80788A"/>
<evidence type="ECO:0000256" key="3">
    <source>
        <dbReference type="ARBA" id="ARBA00022692"/>
    </source>
</evidence>
<keyword evidence="3 7" id="KW-0812">Transmembrane</keyword>
<feature type="transmembrane region" description="Helical" evidence="7">
    <location>
        <begin position="297"/>
        <end position="314"/>
    </location>
</feature>
<feature type="transmembrane region" description="Helical" evidence="7">
    <location>
        <begin position="158"/>
        <end position="178"/>
    </location>
</feature>
<dbReference type="FunFam" id="1.20.1250.20:FF:000057">
    <property type="entry name" value="MFS general substrate transporter"/>
    <property type="match status" value="1"/>
</dbReference>
<evidence type="ECO:0008006" key="10">
    <source>
        <dbReference type="Google" id="ProtNLM"/>
    </source>
</evidence>
<proteinExistence type="predicted"/>
<comment type="subcellular location">
    <subcellularLocation>
        <location evidence="1">Membrane</location>
        <topology evidence="1">Multi-pass membrane protein</topology>
    </subcellularLocation>
</comment>
<feature type="transmembrane region" description="Helical" evidence="7">
    <location>
        <begin position="128"/>
        <end position="152"/>
    </location>
</feature>
<dbReference type="EMBL" id="AP024423">
    <property type="protein sequence ID" value="BCR92888.1"/>
    <property type="molecule type" value="Genomic_DNA"/>
</dbReference>
<evidence type="ECO:0000256" key="4">
    <source>
        <dbReference type="ARBA" id="ARBA00022989"/>
    </source>
</evidence>
<dbReference type="GO" id="GO:0022857">
    <property type="term" value="F:transmembrane transporter activity"/>
    <property type="evidence" value="ECO:0007669"/>
    <property type="project" value="InterPro"/>
</dbReference>
<dbReference type="GeneID" id="66987237"/>
<dbReference type="Proteomes" id="UP000637239">
    <property type="component" value="Chromosome 8"/>
</dbReference>
<accession>A0A7R7VZ01</accession>
<reference evidence="8" key="1">
    <citation type="submission" date="2021-01" db="EMBL/GenBank/DDBJ databases">
        <authorList>
            <consortium name="Aspergillus chevalieri M1 genome sequencing consortium"/>
            <person name="Kazuki M."/>
            <person name="Futagami T."/>
        </authorList>
    </citation>
    <scope>NUCLEOTIDE SEQUENCE</scope>
    <source>
        <strain evidence="8">M1</strain>
    </source>
</reference>
<evidence type="ECO:0000313" key="8">
    <source>
        <dbReference type="EMBL" id="BCR92888.1"/>
    </source>
</evidence>
<evidence type="ECO:0000256" key="2">
    <source>
        <dbReference type="ARBA" id="ARBA00022448"/>
    </source>
</evidence>
<feature type="transmembrane region" description="Helical" evidence="7">
    <location>
        <begin position="190"/>
        <end position="210"/>
    </location>
</feature>
<dbReference type="InterPro" id="IPR036259">
    <property type="entry name" value="MFS_trans_sf"/>
</dbReference>
<feature type="transmembrane region" description="Helical" evidence="7">
    <location>
        <begin position="388"/>
        <end position="411"/>
    </location>
</feature>
<dbReference type="InterPro" id="IPR011701">
    <property type="entry name" value="MFS"/>
</dbReference>
<dbReference type="AlphaFoldDB" id="A0A7R7VZ01"/>
<dbReference type="GO" id="GO:0016020">
    <property type="term" value="C:membrane"/>
    <property type="evidence" value="ECO:0007669"/>
    <property type="project" value="UniProtKB-SubCell"/>
</dbReference>
<reference evidence="8" key="2">
    <citation type="submission" date="2021-02" db="EMBL/GenBank/DDBJ databases">
        <title>Aspergillus chevalieri M1 genome sequence.</title>
        <authorList>
            <person name="Kadooka C."/>
            <person name="Mori K."/>
            <person name="Futagami T."/>
        </authorList>
    </citation>
    <scope>NUCLEOTIDE SEQUENCE</scope>
    <source>
        <strain evidence="8">M1</strain>
    </source>
</reference>
<feature type="transmembrane region" description="Helical" evidence="7">
    <location>
        <begin position="334"/>
        <end position="352"/>
    </location>
</feature>
<feature type="transmembrane region" description="Helical" evidence="7">
    <location>
        <begin position="222"/>
        <end position="244"/>
    </location>
</feature>
<evidence type="ECO:0000256" key="1">
    <source>
        <dbReference type="ARBA" id="ARBA00004141"/>
    </source>
</evidence>
<dbReference type="PANTHER" id="PTHR43791:SF13">
    <property type="entry name" value="MAJOR FACILITATOR SUPERFAMILY (MFS) PROFILE DOMAIN-CONTAINING PROTEIN"/>
    <property type="match status" value="1"/>
</dbReference>
<evidence type="ECO:0000313" key="9">
    <source>
        <dbReference type="Proteomes" id="UP000637239"/>
    </source>
</evidence>
<dbReference type="Pfam" id="PF07690">
    <property type="entry name" value="MFS_1"/>
    <property type="match status" value="1"/>
</dbReference>
<feature type="transmembrane region" description="Helical" evidence="7">
    <location>
        <begin position="98"/>
        <end position="121"/>
    </location>
</feature>
<keyword evidence="9" id="KW-1185">Reference proteome</keyword>
<feature type="transmembrane region" description="Helical" evidence="7">
    <location>
        <begin position="364"/>
        <end position="382"/>
    </location>
</feature>
<dbReference type="RefSeq" id="XP_043141401.1">
    <property type="nucleotide sequence ID" value="XM_043284198.1"/>
</dbReference>
<feature type="region of interest" description="Disordered" evidence="6">
    <location>
        <begin position="1"/>
        <end position="21"/>
    </location>
</feature>
<organism evidence="8 9">
    <name type="scientific">Aspergillus chevalieri</name>
    <name type="common">Eurotium chevalieri</name>
    <dbReference type="NCBI Taxonomy" id="182096"/>
    <lineage>
        <taxon>Eukaryota</taxon>
        <taxon>Fungi</taxon>
        <taxon>Dikarya</taxon>
        <taxon>Ascomycota</taxon>
        <taxon>Pezizomycotina</taxon>
        <taxon>Eurotiomycetes</taxon>
        <taxon>Eurotiomycetidae</taxon>
        <taxon>Eurotiales</taxon>
        <taxon>Aspergillaceae</taxon>
        <taxon>Aspergillus</taxon>
        <taxon>Aspergillus subgen. Aspergillus</taxon>
    </lineage>
</organism>
<sequence length="499" mass="55484">MARPERSKDSDLEASENGLERTEKHLRQSDQLLALFPILQGKSPEELQRLNRTVLRKLDWQFLPCVTMMLLMSYLDRINVSNARLAGMQSDLHMSDTVWSAGISLFYVGYIISQVPANVLIARGKPSILFPSIMLVWSAVTICMPALSSGWAFCLCRFLVGFAEGPFIPAVSLLTSSWYTRKESPLRMGIWHAGNIISNVFSSLLAAAILTNMNGIADLRAWQWFILLEGIVSVLVAVTAFWFIPNFPNNTGRRWFTEEEAAMAQYRQVISAGGILEDDEGNGNVWSGVLLAIKDPFTAFFSAIHFSLIIAQSFKDFFPSIVDTLGFTEVVTYLIQAPPYVIAYFATLVISWSSGRTLEHCWHIVGPILVSLAGAVLMISTLNVGARYLSLVLLCTGPFVGLNVSMPIFFISKPEGSHRRSHSHYSDSDIMGDNCGPTTKDKAGGPDSHRKLCLFSVTLVYTVLLPSLTRASIPNGWGNNHCWVWIEHHLLYGHPVLVY</sequence>
<protein>
    <recommendedName>
        <fullName evidence="10">Vitamin H transporter</fullName>
    </recommendedName>
</protein>
<keyword evidence="4 7" id="KW-1133">Transmembrane helix</keyword>
<gene>
    <name evidence="8" type="ORF">ACHE_80788A</name>
</gene>
<dbReference type="SUPFAM" id="SSF103473">
    <property type="entry name" value="MFS general substrate transporter"/>
    <property type="match status" value="1"/>
</dbReference>
<evidence type="ECO:0000256" key="6">
    <source>
        <dbReference type="SAM" id="MobiDB-lite"/>
    </source>
</evidence>
<feature type="compositionally biased region" description="Basic and acidic residues" evidence="6">
    <location>
        <begin position="1"/>
        <end position="11"/>
    </location>
</feature>